<dbReference type="GO" id="GO:0006420">
    <property type="term" value="P:arginyl-tRNA aminoacylation"/>
    <property type="evidence" value="ECO:0007669"/>
    <property type="project" value="UniProtKB-UniRule"/>
</dbReference>
<keyword evidence="8 10" id="KW-0030">Aminoacyl-tRNA synthetase</keyword>
<dbReference type="InterPro" id="IPR008909">
    <property type="entry name" value="DALR_anticod-bd"/>
</dbReference>
<dbReference type="SUPFAM" id="SSF52374">
    <property type="entry name" value="Nucleotidylyl transferase"/>
    <property type="match status" value="1"/>
</dbReference>
<feature type="domain" description="DALR anticodon binding" evidence="12">
    <location>
        <begin position="465"/>
        <end position="586"/>
    </location>
</feature>
<dbReference type="Gene3D" id="1.10.730.10">
    <property type="entry name" value="Isoleucyl-tRNA Synthetase, Domain 1"/>
    <property type="match status" value="1"/>
</dbReference>
<dbReference type="OrthoDB" id="9803211at2"/>
<dbReference type="InterPro" id="IPR005148">
    <property type="entry name" value="Arg-tRNA-synth_N"/>
</dbReference>
<comment type="subcellular location">
    <subcellularLocation>
        <location evidence="1 10">Cytoplasm</location>
    </subcellularLocation>
</comment>
<accession>A0A2P6ATN0</accession>
<dbReference type="FunFam" id="1.10.730.10:FF:000008">
    <property type="entry name" value="Arginine--tRNA ligase"/>
    <property type="match status" value="1"/>
</dbReference>
<dbReference type="Gene3D" id="3.40.50.620">
    <property type="entry name" value="HUPs"/>
    <property type="match status" value="1"/>
</dbReference>
<proteinExistence type="inferred from homology"/>
<evidence type="ECO:0000256" key="5">
    <source>
        <dbReference type="ARBA" id="ARBA00022741"/>
    </source>
</evidence>
<evidence type="ECO:0000256" key="2">
    <source>
        <dbReference type="ARBA" id="ARBA00005594"/>
    </source>
</evidence>
<dbReference type="SMART" id="SM01016">
    <property type="entry name" value="Arg_tRNA_synt_N"/>
    <property type="match status" value="1"/>
</dbReference>
<gene>
    <name evidence="10" type="primary">argS</name>
    <name evidence="14" type="ORF">C5O18_03550</name>
</gene>
<keyword evidence="5 10" id="KW-0547">Nucleotide-binding</keyword>
<keyword evidence="3 10" id="KW-0963">Cytoplasm</keyword>
<dbReference type="Pfam" id="PF00750">
    <property type="entry name" value="tRNA-synt_1d"/>
    <property type="match status" value="2"/>
</dbReference>
<dbReference type="PROSITE" id="PS00178">
    <property type="entry name" value="AA_TRNA_LIGASE_I"/>
    <property type="match status" value="1"/>
</dbReference>
<dbReference type="GO" id="GO:0004814">
    <property type="term" value="F:arginine-tRNA ligase activity"/>
    <property type="evidence" value="ECO:0007669"/>
    <property type="project" value="UniProtKB-UniRule"/>
</dbReference>
<dbReference type="Proteomes" id="UP000243900">
    <property type="component" value="Unassembled WGS sequence"/>
</dbReference>
<evidence type="ECO:0000256" key="6">
    <source>
        <dbReference type="ARBA" id="ARBA00022840"/>
    </source>
</evidence>
<dbReference type="HAMAP" id="MF_00123">
    <property type="entry name" value="Arg_tRNA_synth"/>
    <property type="match status" value="1"/>
</dbReference>
<dbReference type="PANTHER" id="PTHR11956:SF5">
    <property type="entry name" value="ARGININE--TRNA LIGASE, CYTOPLASMIC"/>
    <property type="match status" value="1"/>
</dbReference>
<evidence type="ECO:0000256" key="10">
    <source>
        <dbReference type="HAMAP-Rule" id="MF_00123"/>
    </source>
</evidence>
<comment type="caution">
    <text evidence="14">The sequence shown here is derived from an EMBL/GenBank/DDBJ whole genome shotgun (WGS) entry which is preliminary data.</text>
</comment>
<dbReference type="Pfam" id="PF05746">
    <property type="entry name" value="DALR_1"/>
    <property type="match status" value="1"/>
</dbReference>
<sequence length="586" mass="63868">MKHLLESLLASAVATLRADGVLPADFAPVIQFDRTRDKAHGDWATNLALASAKAAGRKPRDIAEALVAALPADAAVSKVEIAGPGFINFFLSADSRFAAVQQILADAAAFSSPDIGQGEKVLLEYVSANPTGPMHVGHGRGAAYGSALANLLRATGHAVTTEYYINDAGRQADVLAVSVYARYLEACGETVQVPSRAYPADYVKTCAEALLARDGRAYFRPWAEVVAGLPEDPEGDGDEIKARKETYLDAIISRVRDLLGADYRKVQDFGLDTQLADIRATLDAFNVSFDAWFSERTLAEGGAIDKAITRLRERGHVYEQDGAIWLRTSALGDEKDRVLVRDNGIHTYFAADVAYHLDKLDRGFDALIDVWGADHHGYIARVRAAIEALTGQGDRFHVALIQFVTLSSGRMGKRSGNFVTLKQLIEEAGNDATRFFYLTRSPEQHLEFDIDLARSQTADNPVYYLQYAHARISSIFRELDTRGWQFDQEAGLAALPALGDSGIEELVKRLSAWPEAVANAARNRAPHQLTHALRELAQEFHGYYNGNKMLVDDAGERNARLTLSLAAQKVLANGLGLLGVAAPDRM</sequence>
<evidence type="ECO:0000313" key="14">
    <source>
        <dbReference type="EMBL" id="PQA48000.1"/>
    </source>
</evidence>
<dbReference type="PANTHER" id="PTHR11956">
    <property type="entry name" value="ARGINYL-TRNA SYNTHETASE"/>
    <property type="match status" value="1"/>
</dbReference>
<protein>
    <recommendedName>
        <fullName evidence="10">Arginine--tRNA ligase</fullName>
        <ecNumber evidence="10">6.1.1.19</ecNumber>
    </recommendedName>
    <alternativeName>
        <fullName evidence="10">Arginyl-tRNA synthetase</fullName>
        <shortName evidence="10">ArgRS</shortName>
    </alternativeName>
</protein>
<evidence type="ECO:0000256" key="1">
    <source>
        <dbReference type="ARBA" id="ARBA00004496"/>
    </source>
</evidence>
<comment type="catalytic activity">
    <reaction evidence="9 10">
        <text>tRNA(Arg) + L-arginine + ATP = L-arginyl-tRNA(Arg) + AMP + diphosphate</text>
        <dbReference type="Rhea" id="RHEA:20301"/>
        <dbReference type="Rhea" id="RHEA-COMP:9658"/>
        <dbReference type="Rhea" id="RHEA-COMP:9673"/>
        <dbReference type="ChEBI" id="CHEBI:30616"/>
        <dbReference type="ChEBI" id="CHEBI:32682"/>
        <dbReference type="ChEBI" id="CHEBI:33019"/>
        <dbReference type="ChEBI" id="CHEBI:78442"/>
        <dbReference type="ChEBI" id="CHEBI:78513"/>
        <dbReference type="ChEBI" id="CHEBI:456215"/>
        <dbReference type="EC" id="6.1.1.19"/>
    </reaction>
</comment>
<dbReference type="NCBIfam" id="TIGR00456">
    <property type="entry name" value="argS"/>
    <property type="match status" value="1"/>
</dbReference>
<evidence type="ECO:0000259" key="12">
    <source>
        <dbReference type="SMART" id="SM00836"/>
    </source>
</evidence>
<keyword evidence="6 10" id="KW-0067">ATP-binding</keyword>
<dbReference type="InterPro" id="IPR014729">
    <property type="entry name" value="Rossmann-like_a/b/a_fold"/>
</dbReference>
<dbReference type="Pfam" id="PF03485">
    <property type="entry name" value="Arg_tRNA_synt_N"/>
    <property type="match status" value="1"/>
</dbReference>
<dbReference type="CDD" id="cd00671">
    <property type="entry name" value="ArgRS_core"/>
    <property type="match status" value="1"/>
</dbReference>
<evidence type="ECO:0000313" key="15">
    <source>
        <dbReference type="Proteomes" id="UP000243900"/>
    </source>
</evidence>
<dbReference type="SUPFAM" id="SSF47323">
    <property type="entry name" value="Anticodon-binding domain of a subclass of class I aminoacyl-tRNA synthetases"/>
    <property type="match status" value="1"/>
</dbReference>
<dbReference type="SMART" id="SM00836">
    <property type="entry name" value="DALR_1"/>
    <property type="match status" value="1"/>
</dbReference>
<dbReference type="InterPro" id="IPR036695">
    <property type="entry name" value="Arg-tRNA-synth_N_sf"/>
</dbReference>
<organism evidence="14 15">
    <name type="scientific">Amnimonas aquatica</name>
    <dbReference type="NCBI Taxonomy" id="2094561"/>
    <lineage>
        <taxon>Bacteria</taxon>
        <taxon>Pseudomonadati</taxon>
        <taxon>Pseudomonadota</taxon>
        <taxon>Gammaproteobacteria</taxon>
        <taxon>Moraxellales</taxon>
        <taxon>Moraxellaceae</taxon>
        <taxon>Amnimonas</taxon>
    </lineage>
</organism>
<evidence type="ECO:0000256" key="4">
    <source>
        <dbReference type="ARBA" id="ARBA00022598"/>
    </source>
</evidence>
<feature type="domain" description="Arginyl tRNA synthetase N-terminal" evidence="13">
    <location>
        <begin position="3"/>
        <end position="91"/>
    </location>
</feature>
<dbReference type="GO" id="GO:0005737">
    <property type="term" value="C:cytoplasm"/>
    <property type="evidence" value="ECO:0007669"/>
    <property type="project" value="UniProtKB-SubCell"/>
</dbReference>
<comment type="similarity">
    <text evidence="2 10 11">Belongs to the class-I aminoacyl-tRNA synthetase family.</text>
</comment>
<evidence type="ECO:0000256" key="11">
    <source>
        <dbReference type="RuleBase" id="RU363038"/>
    </source>
</evidence>
<dbReference type="GO" id="GO:0005524">
    <property type="term" value="F:ATP binding"/>
    <property type="evidence" value="ECO:0007669"/>
    <property type="project" value="UniProtKB-UniRule"/>
</dbReference>
<dbReference type="EC" id="6.1.1.19" evidence="10"/>
<evidence type="ECO:0000256" key="7">
    <source>
        <dbReference type="ARBA" id="ARBA00022917"/>
    </source>
</evidence>
<evidence type="ECO:0000256" key="3">
    <source>
        <dbReference type="ARBA" id="ARBA00022490"/>
    </source>
</evidence>
<comment type="subunit">
    <text evidence="10">Monomer.</text>
</comment>
<dbReference type="PRINTS" id="PR01038">
    <property type="entry name" value="TRNASYNTHARG"/>
</dbReference>
<evidence type="ECO:0000256" key="9">
    <source>
        <dbReference type="ARBA" id="ARBA00049339"/>
    </source>
</evidence>
<dbReference type="AlphaFoldDB" id="A0A2P6ATN0"/>
<evidence type="ECO:0000256" key="8">
    <source>
        <dbReference type="ARBA" id="ARBA00023146"/>
    </source>
</evidence>
<keyword evidence="7 10" id="KW-0648">Protein biosynthesis</keyword>
<keyword evidence="15" id="KW-1185">Reference proteome</keyword>
<dbReference type="Gene3D" id="3.30.1360.70">
    <property type="entry name" value="Arginyl tRNA synthetase N-terminal domain"/>
    <property type="match status" value="1"/>
</dbReference>
<dbReference type="EMBL" id="PTQZ01000051">
    <property type="protein sequence ID" value="PQA48000.1"/>
    <property type="molecule type" value="Genomic_DNA"/>
</dbReference>
<reference evidence="15" key="1">
    <citation type="submission" date="2018-02" db="EMBL/GenBank/DDBJ databases">
        <title>Genome sequencing of Solimonas sp. HR-BB.</title>
        <authorList>
            <person name="Lee Y."/>
            <person name="Jeon C.O."/>
        </authorList>
    </citation>
    <scope>NUCLEOTIDE SEQUENCE [LARGE SCALE GENOMIC DNA]</scope>
    <source>
        <strain evidence="15">HR-E</strain>
    </source>
</reference>
<dbReference type="InterPro" id="IPR001412">
    <property type="entry name" value="aa-tRNA-synth_I_CS"/>
</dbReference>
<dbReference type="SUPFAM" id="SSF55190">
    <property type="entry name" value="Arginyl-tRNA synthetase (ArgRS), N-terminal 'additional' domain"/>
    <property type="match status" value="1"/>
</dbReference>
<dbReference type="RefSeq" id="WP_105191521.1">
    <property type="nucleotide sequence ID" value="NZ_PTQZ01000051.1"/>
</dbReference>
<evidence type="ECO:0000259" key="13">
    <source>
        <dbReference type="SMART" id="SM01016"/>
    </source>
</evidence>
<dbReference type="InterPro" id="IPR009080">
    <property type="entry name" value="tRNAsynth_Ia_anticodon-bd"/>
</dbReference>
<dbReference type="InterPro" id="IPR001278">
    <property type="entry name" value="Arg-tRNA-ligase"/>
</dbReference>
<name>A0A2P6ATN0_9GAMM</name>
<keyword evidence="4 10" id="KW-0436">Ligase</keyword>
<dbReference type="InterPro" id="IPR035684">
    <property type="entry name" value="ArgRS_core"/>
</dbReference>
<feature type="short sequence motif" description="'HIGH' region" evidence="10">
    <location>
        <begin position="128"/>
        <end position="138"/>
    </location>
</feature>